<dbReference type="Gene3D" id="3.40.50.720">
    <property type="entry name" value="NAD(P)-binding Rossmann-like Domain"/>
    <property type="match status" value="1"/>
</dbReference>
<reference evidence="1" key="1">
    <citation type="journal article" date="2017" name="Science">
        <title>Giant viruses with an expanded complement of translation system components.</title>
        <authorList>
            <person name="Schulz F."/>
            <person name="Yutin N."/>
            <person name="Ivanova N.N."/>
            <person name="Ortega D.R."/>
            <person name="Lee T.K."/>
            <person name="Vierheilig J."/>
            <person name="Daims H."/>
            <person name="Horn M."/>
            <person name="Wagner M."/>
            <person name="Jensen G.J."/>
            <person name="Kyrpides N.C."/>
            <person name="Koonin E.V."/>
            <person name="Woyke T."/>
        </authorList>
    </citation>
    <scope>NUCLEOTIDE SEQUENCE</scope>
    <source>
        <strain evidence="1">KNV1</strain>
    </source>
</reference>
<dbReference type="GO" id="GO:0006556">
    <property type="term" value="P:S-adenosylmethionine biosynthetic process"/>
    <property type="evidence" value="ECO:0007669"/>
    <property type="project" value="TreeGrafter"/>
</dbReference>
<organism evidence="1">
    <name type="scientific">Klosneuvirus KNV1</name>
    <dbReference type="NCBI Taxonomy" id="1977640"/>
    <lineage>
        <taxon>Viruses</taxon>
        <taxon>Varidnaviria</taxon>
        <taxon>Bamfordvirae</taxon>
        <taxon>Nucleocytoviricota</taxon>
        <taxon>Megaviricetes</taxon>
        <taxon>Imitervirales</taxon>
        <taxon>Mimiviridae</taxon>
        <taxon>Klosneuvirinae</taxon>
        <taxon>Klosneuvirus</taxon>
    </lineage>
</organism>
<dbReference type="PANTHER" id="PTHR10491:SF4">
    <property type="entry name" value="METHIONINE ADENOSYLTRANSFERASE 2 SUBUNIT BETA"/>
    <property type="match status" value="1"/>
</dbReference>
<sequence length="289" mass="33547">MKWLVFGLKGWLGGYTGNILRDMNEEVIEAKSRADDEDAVEKELLEVKPDRVISLIGRTYGPGFNTIDYLEQKGKLVENIRDNLYGPFVLATLCTKHQIHATLMGTGCIFSEIEQNYGDGYTEEDKPDFFGSSYSTVRGYSDRIMHFFENSALNLRIRMPLHFDISDRNFITKITKYKKICNRLNSMTSIPHLFPIMIDMAKKKITGTINLTNPGVIDHNEILSMYREIVDSNFTWENFTYEEQRLILLSDRSNNKLNTNKLQQLYPNVLPIKEAVREILYEMKKKMNK</sequence>
<dbReference type="GO" id="GO:0048270">
    <property type="term" value="F:methionine adenosyltransferase regulator activity"/>
    <property type="evidence" value="ECO:0007669"/>
    <property type="project" value="TreeGrafter"/>
</dbReference>
<gene>
    <name evidence="1" type="ORF">Klosneuvirus_15_6</name>
</gene>
<accession>A0A1V0SLQ6</accession>
<dbReference type="PANTHER" id="PTHR10491">
    <property type="entry name" value="DTDP-4-DEHYDRORHAMNOSE REDUCTASE"/>
    <property type="match status" value="1"/>
</dbReference>
<proteinExistence type="predicted"/>
<protein>
    <submittedName>
        <fullName evidence="1">dTDP-4-dehydrorhamnose reductase</fullName>
    </submittedName>
</protein>
<name>A0A1V0SLQ6_9VIRU</name>
<evidence type="ECO:0000313" key="1">
    <source>
        <dbReference type="EMBL" id="ARF12675.1"/>
    </source>
</evidence>
<dbReference type="GO" id="GO:0048269">
    <property type="term" value="C:methionine adenosyltransferase complex"/>
    <property type="evidence" value="ECO:0007669"/>
    <property type="project" value="TreeGrafter"/>
</dbReference>
<dbReference type="EMBL" id="KY684122">
    <property type="protein sequence ID" value="ARF12675.1"/>
    <property type="molecule type" value="Genomic_DNA"/>
</dbReference>
<dbReference type="InterPro" id="IPR036291">
    <property type="entry name" value="NAD(P)-bd_dom_sf"/>
</dbReference>
<dbReference type="InterPro" id="IPR005913">
    <property type="entry name" value="dTDP_dehydrorham_reduct"/>
</dbReference>
<dbReference type="SUPFAM" id="SSF51735">
    <property type="entry name" value="NAD(P)-binding Rossmann-fold domains"/>
    <property type="match status" value="1"/>
</dbReference>